<proteinExistence type="predicted"/>
<feature type="domain" description="DUF11" evidence="1">
    <location>
        <begin position="872"/>
        <end position="964"/>
    </location>
</feature>
<evidence type="ECO:0000313" key="2">
    <source>
        <dbReference type="EMBL" id="MFC6591497.1"/>
    </source>
</evidence>
<accession>A0ABW1YE40</accession>
<dbReference type="EMBL" id="JBHSWD010000001">
    <property type="protein sequence ID" value="MFC6591497.1"/>
    <property type="molecule type" value="Genomic_DNA"/>
</dbReference>
<organism evidence="2 3">
    <name type="scientific">Deinococcus lacus</name>
    <dbReference type="NCBI Taxonomy" id="392561"/>
    <lineage>
        <taxon>Bacteria</taxon>
        <taxon>Thermotogati</taxon>
        <taxon>Deinococcota</taxon>
        <taxon>Deinococci</taxon>
        <taxon>Deinococcales</taxon>
        <taxon>Deinococcaceae</taxon>
        <taxon>Deinococcus</taxon>
    </lineage>
</organism>
<comment type="caution">
    <text evidence="2">The sequence shown here is derived from an EMBL/GenBank/DDBJ whole genome shotgun (WGS) entry which is preliminary data.</text>
</comment>
<name>A0ABW1YE40_9DEIO</name>
<dbReference type="InterPro" id="IPR001434">
    <property type="entry name" value="OmcB-like_DUF11"/>
</dbReference>
<protein>
    <recommendedName>
        <fullName evidence="1">DUF11 domain-containing protein</fullName>
    </recommendedName>
</protein>
<evidence type="ECO:0000259" key="1">
    <source>
        <dbReference type="Pfam" id="PF01345"/>
    </source>
</evidence>
<dbReference type="Pfam" id="PF01345">
    <property type="entry name" value="DUF11"/>
    <property type="match status" value="1"/>
</dbReference>
<dbReference type="RefSeq" id="WP_380082501.1">
    <property type="nucleotide sequence ID" value="NZ_JBHSWD010000001.1"/>
</dbReference>
<evidence type="ECO:0000313" key="3">
    <source>
        <dbReference type="Proteomes" id="UP001596297"/>
    </source>
</evidence>
<dbReference type="InterPro" id="IPR013783">
    <property type="entry name" value="Ig-like_fold"/>
</dbReference>
<dbReference type="NCBIfam" id="TIGR01451">
    <property type="entry name" value="B_ant_repeat"/>
    <property type="match status" value="2"/>
</dbReference>
<dbReference type="Gene3D" id="2.60.40.10">
    <property type="entry name" value="Immunoglobulins"/>
    <property type="match status" value="1"/>
</dbReference>
<keyword evidence="3" id="KW-1185">Reference proteome</keyword>
<dbReference type="Proteomes" id="UP001596297">
    <property type="component" value="Unassembled WGS sequence"/>
</dbReference>
<reference evidence="3" key="1">
    <citation type="journal article" date="2019" name="Int. J. Syst. Evol. Microbiol.">
        <title>The Global Catalogue of Microorganisms (GCM) 10K type strain sequencing project: providing services to taxonomists for standard genome sequencing and annotation.</title>
        <authorList>
            <consortium name="The Broad Institute Genomics Platform"/>
            <consortium name="The Broad Institute Genome Sequencing Center for Infectious Disease"/>
            <person name="Wu L."/>
            <person name="Ma J."/>
        </authorList>
    </citation>
    <scope>NUCLEOTIDE SEQUENCE [LARGE SCALE GENOMIC DNA]</scope>
    <source>
        <strain evidence="3">CGMCC 1.15772</strain>
    </source>
</reference>
<gene>
    <name evidence="2" type="ORF">ACFP81_05370</name>
</gene>
<dbReference type="InterPro" id="IPR047589">
    <property type="entry name" value="DUF11_rpt"/>
</dbReference>
<sequence length="1087" mass="113038">MQDLGPFSSGDANTVPNGGVCNAVYTPGDPTVTLELSGIDTSLTRRPTELVGTRVPIPASDWWVSNKALVLWSPLSAYPLGQNVTRTISLAELSGVSVSGQPLQNLNTANDSASYDLRNYNEGTAGKIFTADFDLGAPYSTACDPGNPGDCLANYIAPGQLVRSQLRYFNLGTQAQQNVEACDVLDRTAFDLAPSSRLTVTDIFGQPLEGYTAEYGVRSGGPYFASTDSATSVLPLNVGGTSDYTQARCSDPSITWYSSAAAAEAAGGVTYVRVKLPVVEGNVRVIINLYGLRLRPTYAATIAVQSPPDTRSIGAPLTEGTLIRNQANFSSPDLPYVEQALFNDHIQVVTMKTTSRLTKSLVTAGVPGQSGVAQPGALLDFQLLPSVSTTFPPQPVTATVTDILPPGLSYVPGSATQGAAPLEPAISENDPATGYTRLTWTLPVTPSIGPSQAGGLPELRFSARLDNLTPNDSTLVNSASISAGPSDYEADCVYSVGQGFGTCAKADTASVTAQTTAGFRLQKSAPVSVTEPGQSFAFEVAYASFGRTLAGSEIPEIIDILPYVGDGTPRANFAGRTPPSQFGAEAYQLTSVVRPGNDPALTVLYTAAEPQTIDSDPRSPSNAPGGSTRWCAEAEFGQPQCPATLAAVTAVRLRPSPDPLPADTVYTVRLNLQATGAAVGSVFSNSAGARAQAGELLFVETQAQPVRVVASGLRGQVFVDTDQDGVLEPADGDIGIAGVCMTVQGGPADTTFSVRTGPDGRYAFVSGAAGIYAGDCSSDPLSTFGGLRAGTYTVTQAQPSGYLDGRDYAGNRGGTAGNDTVTGVTLTTGQEGSGYNFTELPQGLSVSKTVSPRYVRVTADPEQPSALSYDPADRNLTYTLRVRNAGAAPLANVTVTDRLPEQVGFSAARLNGAALTPATLDPLTFNLGTLAPLSEVTLEIDAALLDVTPGTDQTAPVNRAAVRASGLAPVYSEDAQTDIVYTRLLKRVRSGQGTWETASAAAPKTQVEYCLDFANYSSVTLAQYQVTDSLPPNTEFVAGSATVRRGSAENPGEPFPGATADLAAATGQVTSNLFSLPAGGGEPYVFW</sequence>